<proteinExistence type="predicted"/>
<sequence length="318" mass="35223">MPQPTREDVHVDSILTNISIAYLQAQEHFVASQVFPVVPVSKQTDKYFSYTKEDWFRDEAQLRGDATESAGSGYNLTSVAYACDVFAFHKDVGDQTRANADAPLDPDADAARFVTQRLIVRQERQFAVDAFAINIWATDKTVTNKWSDYASSDPIEDIEAGRETILGSTGFMPNTLLLGYKTWRQLKRHPDFRAQLNPTTRSNVTPAILGELLEIERILVAKSIYNTSVEGNATQTMAQALTTDAALLCFVNPQPSLLAPSAGYTFMWTGISGGLGTTLATSRIRNDLTKSDRIEGEEAFDHKIVATDLGYFFTDVVD</sequence>
<gene>
    <name evidence="1" type="ORF">LCGC14_1589030</name>
</gene>
<protein>
    <recommendedName>
        <fullName evidence="2">Bacteriophage Mu GpT domain-containing protein</fullName>
    </recommendedName>
</protein>
<organism evidence="1">
    <name type="scientific">marine sediment metagenome</name>
    <dbReference type="NCBI Taxonomy" id="412755"/>
    <lineage>
        <taxon>unclassified sequences</taxon>
        <taxon>metagenomes</taxon>
        <taxon>ecological metagenomes</taxon>
    </lineage>
</organism>
<reference evidence="1" key="1">
    <citation type="journal article" date="2015" name="Nature">
        <title>Complex archaea that bridge the gap between prokaryotes and eukaryotes.</title>
        <authorList>
            <person name="Spang A."/>
            <person name="Saw J.H."/>
            <person name="Jorgensen S.L."/>
            <person name="Zaremba-Niedzwiedzka K."/>
            <person name="Martijn J."/>
            <person name="Lind A.E."/>
            <person name="van Eijk R."/>
            <person name="Schleper C."/>
            <person name="Guy L."/>
            <person name="Ettema T.J."/>
        </authorList>
    </citation>
    <scope>NUCLEOTIDE SEQUENCE</scope>
</reference>
<evidence type="ECO:0000313" key="1">
    <source>
        <dbReference type="EMBL" id="KKM26026.1"/>
    </source>
</evidence>
<name>A0A0F9IEL6_9ZZZZ</name>
<evidence type="ECO:0008006" key="2">
    <source>
        <dbReference type="Google" id="ProtNLM"/>
    </source>
</evidence>
<dbReference type="Gene3D" id="3.90.1690.10">
    <property type="entry name" value="phage-related protein like domain"/>
    <property type="match status" value="1"/>
</dbReference>
<dbReference type="InterPro" id="IPR053738">
    <property type="entry name" value="Lambda_capsid_assembly"/>
</dbReference>
<accession>A0A0F9IEL6</accession>
<dbReference type="EMBL" id="LAZR01012590">
    <property type="protein sequence ID" value="KKM26026.1"/>
    <property type="molecule type" value="Genomic_DNA"/>
</dbReference>
<comment type="caution">
    <text evidence="1">The sequence shown here is derived from an EMBL/GenBank/DDBJ whole genome shotgun (WGS) entry which is preliminary data.</text>
</comment>
<dbReference type="Pfam" id="PF03864">
    <property type="entry name" value="Phage_cap_E"/>
    <property type="match status" value="1"/>
</dbReference>
<dbReference type="AlphaFoldDB" id="A0A0F9IEL6"/>
<dbReference type="InterPro" id="IPR005564">
    <property type="entry name" value="Major_capsid_GpE"/>
</dbReference>